<dbReference type="Pfam" id="PF17917">
    <property type="entry name" value="RT_RNaseH"/>
    <property type="match status" value="1"/>
</dbReference>
<keyword evidence="1" id="KW-0808">Transferase</keyword>
<evidence type="ECO:0000259" key="7">
    <source>
        <dbReference type="Pfam" id="PF17917"/>
    </source>
</evidence>
<comment type="caution">
    <text evidence="8">The sequence shown here is derived from an EMBL/GenBank/DDBJ whole genome shotgun (WGS) entry which is preliminary data.</text>
</comment>
<evidence type="ECO:0000256" key="5">
    <source>
        <dbReference type="ARBA" id="ARBA00022801"/>
    </source>
</evidence>
<feature type="domain" description="Reverse transcriptase RNase H-like" evidence="7">
    <location>
        <begin position="154"/>
        <end position="241"/>
    </location>
</feature>
<evidence type="ECO:0000313" key="8">
    <source>
        <dbReference type="EMBL" id="KAK3039430.1"/>
    </source>
</evidence>
<protein>
    <recommendedName>
        <fullName evidence="7">Reverse transcriptase RNase H-like domain-containing protein</fullName>
    </recommendedName>
</protein>
<proteinExistence type="predicted"/>
<gene>
    <name evidence="8" type="ORF">RJ639_029229</name>
</gene>
<dbReference type="PANTHER" id="PTHR33064:SF40">
    <property type="entry name" value="REVERSE TRANSCRIPTASE_RETROTRANSPOSON-DERIVED PROTEIN RNASE H-LIKE DOMAIN-CONTAINING PROTEIN"/>
    <property type="match status" value="1"/>
</dbReference>
<evidence type="ECO:0000313" key="9">
    <source>
        <dbReference type="Proteomes" id="UP001188597"/>
    </source>
</evidence>
<keyword evidence="6" id="KW-0695">RNA-directed DNA polymerase</keyword>
<keyword evidence="9" id="KW-1185">Reference proteome</keyword>
<dbReference type="GO" id="GO:0003964">
    <property type="term" value="F:RNA-directed DNA polymerase activity"/>
    <property type="evidence" value="ECO:0007669"/>
    <property type="project" value="UniProtKB-KW"/>
</dbReference>
<keyword evidence="5" id="KW-0378">Hydrolase</keyword>
<dbReference type="InterPro" id="IPR043128">
    <property type="entry name" value="Rev_trsase/Diguanyl_cyclase"/>
</dbReference>
<dbReference type="SUPFAM" id="SSF56672">
    <property type="entry name" value="DNA/RNA polymerases"/>
    <property type="match status" value="1"/>
</dbReference>
<keyword evidence="2" id="KW-0548">Nucleotidyltransferase</keyword>
<dbReference type="InterPro" id="IPR051320">
    <property type="entry name" value="Viral_Replic_Matur_Polypro"/>
</dbReference>
<keyword evidence="3" id="KW-0540">Nuclease</keyword>
<accession>A0AA88XBZ3</accession>
<evidence type="ECO:0000256" key="4">
    <source>
        <dbReference type="ARBA" id="ARBA00022759"/>
    </source>
</evidence>
<name>A0AA88XBZ3_9ASTE</name>
<dbReference type="AlphaFoldDB" id="A0AA88XBZ3"/>
<sequence>MGEVKNRLGFFKKNLQTLEDHVLEELESLKKAVTTQDELCTRFMLLFAIGVEETRQETAMCKKAIAGGVVVTPSPRVDAPKPKEFRGKRDEKELDNFIWHMERYFEGASVADEKAMGYLAKATPLTDLLKKGKTWEWSKRCQTAFKGLKEAVTEEPVLATNASNFAIGGVLMQEGHPIMVESCKLNDIERKYTVQDKEMTAVVHCLYTWRHYLLGSRFLIKTDNITTRYFQSQKKLSPKQQPLTPLALAGDYKGRSHLAMQVARLWNEQANVARSYLDKAARKMKKWANKRRRPKEYNLGDMVMLCPTSNGREVRFRSVGPNDDRNIPRKEFGLNSYSMIKRGIAIGSSKLGLMLEIKLMFVIKIY</sequence>
<dbReference type="PANTHER" id="PTHR33064">
    <property type="entry name" value="POL PROTEIN"/>
    <property type="match status" value="1"/>
</dbReference>
<dbReference type="Proteomes" id="UP001188597">
    <property type="component" value="Unassembled WGS sequence"/>
</dbReference>
<dbReference type="InterPro" id="IPR041373">
    <property type="entry name" value="RT_RNaseH"/>
</dbReference>
<dbReference type="GO" id="GO:0016787">
    <property type="term" value="F:hydrolase activity"/>
    <property type="evidence" value="ECO:0007669"/>
    <property type="project" value="UniProtKB-KW"/>
</dbReference>
<evidence type="ECO:0000256" key="1">
    <source>
        <dbReference type="ARBA" id="ARBA00022679"/>
    </source>
</evidence>
<organism evidence="8 9">
    <name type="scientific">Escallonia herrerae</name>
    <dbReference type="NCBI Taxonomy" id="1293975"/>
    <lineage>
        <taxon>Eukaryota</taxon>
        <taxon>Viridiplantae</taxon>
        <taxon>Streptophyta</taxon>
        <taxon>Embryophyta</taxon>
        <taxon>Tracheophyta</taxon>
        <taxon>Spermatophyta</taxon>
        <taxon>Magnoliopsida</taxon>
        <taxon>eudicotyledons</taxon>
        <taxon>Gunneridae</taxon>
        <taxon>Pentapetalae</taxon>
        <taxon>asterids</taxon>
        <taxon>campanulids</taxon>
        <taxon>Escalloniales</taxon>
        <taxon>Escalloniaceae</taxon>
        <taxon>Escallonia</taxon>
    </lineage>
</organism>
<reference evidence="8" key="1">
    <citation type="submission" date="2022-12" db="EMBL/GenBank/DDBJ databases">
        <title>Draft genome assemblies for two species of Escallonia (Escalloniales).</title>
        <authorList>
            <person name="Chanderbali A."/>
            <person name="Dervinis C."/>
            <person name="Anghel I."/>
            <person name="Soltis D."/>
            <person name="Soltis P."/>
            <person name="Zapata F."/>
        </authorList>
    </citation>
    <scope>NUCLEOTIDE SEQUENCE</scope>
    <source>
        <strain evidence="8">UCBG64.0493</strain>
        <tissue evidence="8">Leaf</tissue>
    </source>
</reference>
<dbReference type="Gene3D" id="3.30.70.270">
    <property type="match status" value="1"/>
</dbReference>
<dbReference type="GO" id="GO:0004519">
    <property type="term" value="F:endonuclease activity"/>
    <property type="evidence" value="ECO:0007669"/>
    <property type="project" value="UniProtKB-KW"/>
</dbReference>
<evidence type="ECO:0000256" key="6">
    <source>
        <dbReference type="ARBA" id="ARBA00022918"/>
    </source>
</evidence>
<keyword evidence="4" id="KW-0255">Endonuclease</keyword>
<evidence type="ECO:0000256" key="2">
    <source>
        <dbReference type="ARBA" id="ARBA00022695"/>
    </source>
</evidence>
<dbReference type="InterPro" id="IPR043502">
    <property type="entry name" value="DNA/RNA_pol_sf"/>
</dbReference>
<dbReference type="CDD" id="cd09274">
    <property type="entry name" value="RNase_HI_RT_Ty3"/>
    <property type="match status" value="1"/>
</dbReference>
<evidence type="ECO:0000256" key="3">
    <source>
        <dbReference type="ARBA" id="ARBA00022722"/>
    </source>
</evidence>
<dbReference type="EMBL" id="JAVXUP010000076">
    <property type="protein sequence ID" value="KAK3039430.1"/>
    <property type="molecule type" value="Genomic_DNA"/>
</dbReference>